<evidence type="ECO:0000313" key="2">
    <source>
        <dbReference type="EMBL" id="MBU9736039.1"/>
    </source>
</evidence>
<keyword evidence="3" id="KW-1185">Reference proteome</keyword>
<dbReference type="AlphaFoldDB" id="A0A949NE70"/>
<dbReference type="SUPFAM" id="SSF141259">
    <property type="entry name" value="CarD-like"/>
    <property type="match status" value="1"/>
</dbReference>
<reference evidence="2" key="1">
    <citation type="submission" date="2021-06" db="EMBL/GenBank/DDBJ databases">
        <title>Description of novel taxa of the family Lachnospiraceae.</title>
        <authorList>
            <person name="Chaplin A.V."/>
            <person name="Sokolova S.R."/>
            <person name="Pikina A.P."/>
            <person name="Korzhanova M."/>
            <person name="Belova V."/>
            <person name="Korostin D."/>
            <person name="Efimov B.A."/>
        </authorList>
    </citation>
    <scope>NUCLEOTIDE SEQUENCE</scope>
    <source>
        <strain evidence="2">ASD5720</strain>
    </source>
</reference>
<dbReference type="RefSeq" id="WP_238721004.1">
    <property type="nucleotide sequence ID" value="NZ_JAHQCW010000006.1"/>
</dbReference>
<sequence length="178" mass="21024">MFQVNDTVSYGTHGVCQITEIGEKNLTGKPMEYYILKPVYNENSTLYIPVHNENLTGKMRRILSVREITEMIRQMPFQQEDWIENENLRKARYKELLDAGDRTELLKMLRTLYLHREEQLSKGKKLHNTDERFFREAEKLLFDEIALVLHIKPSQVLPFIQEQIQAADTDNSQHEVNT</sequence>
<dbReference type="InterPro" id="IPR052531">
    <property type="entry name" value="CarD-like_regulator"/>
</dbReference>
<dbReference type="InterPro" id="IPR042215">
    <property type="entry name" value="CarD-like_C"/>
</dbReference>
<name>A0A949NE70_9FIRM</name>
<dbReference type="Pfam" id="PF02559">
    <property type="entry name" value="CarD_TRCF_RID"/>
    <property type="match status" value="1"/>
</dbReference>
<dbReference type="PANTHER" id="PTHR38447">
    <property type="entry name" value="TRANSCRIPTION FACTOR YDEB-RELATED"/>
    <property type="match status" value="1"/>
</dbReference>
<dbReference type="InterPro" id="IPR003711">
    <property type="entry name" value="CarD-like/TRCF_RID"/>
</dbReference>
<accession>A0A949NE70</accession>
<dbReference type="InterPro" id="IPR036101">
    <property type="entry name" value="CarD-like/TRCF_RID_sf"/>
</dbReference>
<organism evidence="2 3">
    <name type="scientific">Diplocloster agilis</name>
    <dbReference type="NCBI Taxonomy" id="2850323"/>
    <lineage>
        <taxon>Bacteria</taxon>
        <taxon>Bacillati</taxon>
        <taxon>Bacillota</taxon>
        <taxon>Clostridia</taxon>
        <taxon>Lachnospirales</taxon>
        <taxon>Lachnospiraceae</taxon>
        <taxon>Diplocloster</taxon>
    </lineage>
</organism>
<dbReference type="InterPro" id="IPR048792">
    <property type="entry name" value="CarD_C"/>
</dbReference>
<comment type="caution">
    <text evidence="2">The sequence shown here is derived from an EMBL/GenBank/DDBJ whole genome shotgun (WGS) entry which is preliminary data.</text>
</comment>
<dbReference type="PANTHER" id="PTHR38447:SF1">
    <property type="entry name" value="RNA POLYMERASE-BINDING TRANSCRIPTION FACTOR CARD"/>
    <property type="match status" value="1"/>
</dbReference>
<dbReference type="Pfam" id="PF21095">
    <property type="entry name" value="CarD_C"/>
    <property type="match status" value="1"/>
</dbReference>
<dbReference type="Gene3D" id="1.20.58.1290">
    <property type="entry name" value="CarD-like, C-terminal domain"/>
    <property type="match status" value="1"/>
</dbReference>
<evidence type="ECO:0000313" key="3">
    <source>
        <dbReference type="Proteomes" id="UP000712157"/>
    </source>
</evidence>
<proteinExistence type="predicted"/>
<dbReference type="SMART" id="SM01058">
    <property type="entry name" value="CarD_TRCF"/>
    <property type="match status" value="1"/>
</dbReference>
<protein>
    <submittedName>
        <fullName evidence="2">CarD family transcriptional regulator</fullName>
    </submittedName>
</protein>
<gene>
    <name evidence="2" type="ORF">KTH89_05775</name>
</gene>
<dbReference type="Proteomes" id="UP000712157">
    <property type="component" value="Unassembled WGS sequence"/>
</dbReference>
<dbReference type="GO" id="GO:0009303">
    <property type="term" value="P:rRNA transcription"/>
    <property type="evidence" value="ECO:0007669"/>
    <property type="project" value="TreeGrafter"/>
</dbReference>
<feature type="domain" description="CarD-like/TRCF RNAP-interacting" evidence="1">
    <location>
        <begin position="1"/>
        <end position="113"/>
    </location>
</feature>
<dbReference type="Gene3D" id="2.40.10.170">
    <property type="match status" value="1"/>
</dbReference>
<dbReference type="EMBL" id="JAHQCW010000006">
    <property type="protein sequence ID" value="MBU9736039.1"/>
    <property type="molecule type" value="Genomic_DNA"/>
</dbReference>
<evidence type="ECO:0000259" key="1">
    <source>
        <dbReference type="SMART" id="SM01058"/>
    </source>
</evidence>